<name>A0A1F5AY68_9BACT</name>
<proteinExistence type="predicted"/>
<accession>A0A1F5AY68</accession>
<evidence type="ECO:0000313" key="2">
    <source>
        <dbReference type="Proteomes" id="UP000176639"/>
    </source>
</evidence>
<gene>
    <name evidence="1" type="ORF">A2Z10_01390</name>
</gene>
<dbReference type="EMBL" id="MEYI01000044">
    <property type="protein sequence ID" value="OGD23328.1"/>
    <property type="molecule type" value="Genomic_DNA"/>
</dbReference>
<organism evidence="1 2">
    <name type="scientific">Candidatus Azambacteria bacterium RBG_16_47_10</name>
    <dbReference type="NCBI Taxonomy" id="1797292"/>
    <lineage>
        <taxon>Bacteria</taxon>
        <taxon>Candidatus Azamiibacteriota</taxon>
    </lineage>
</organism>
<sequence length="125" mass="13225">MPPSGTRVTDSRHAHFTYNQSIAPATTLTLDFPGYTSQNVDFQSYYSGGAFDWFGTISAGGVDQVLRVHTHSADVSSAVFSVTRDARYNDKALTLSLDGQELLAYAAGGSATLGSSVLVSDLAVQ</sequence>
<dbReference type="AlphaFoldDB" id="A0A1F5AY68"/>
<comment type="caution">
    <text evidence="1">The sequence shown here is derived from an EMBL/GenBank/DDBJ whole genome shotgun (WGS) entry which is preliminary data.</text>
</comment>
<evidence type="ECO:0000313" key="1">
    <source>
        <dbReference type="EMBL" id="OGD23328.1"/>
    </source>
</evidence>
<protein>
    <submittedName>
        <fullName evidence="1">Uncharacterized protein</fullName>
    </submittedName>
</protein>
<dbReference type="Proteomes" id="UP000176639">
    <property type="component" value="Unassembled WGS sequence"/>
</dbReference>
<reference evidence="1 2" key="1">
    <citation type="journal article" date="2016" name="Nat. Commun.">
        <title>Thousands of microbial genomes shed light on interconnected biogeochemical processes in an aquifer system.</title>
        <authorList>
            <person name="Anantharaman K."/>
            <person name="Brown C.T."/>
            <person name="Hug L.A."/>
            <person name="Sharon I."/>
            <person name="Castelle C.J."/>
            <person name="Probst A.J."/>
            <person name="Thomas B.C."/>
            <person name="Singh A."/>
            <person name="Wilkins M.J."/>
            <person name="Karaoz U."/>
            <person name="Brodie E.L."/>
            <person name="Williams K.H."/>
            <person name="Hubbard S.S."/>
            <person name="Banfield J.F."/>
        </authorList>
    </citation>
    <scope>NUCLEOTIDE SEQUENCE [LARGE SCALE GENOMIC DNA]</scope>
</reference>